<evidence type="ECO:0000256" key="2">
    <source>
        <dbReference type="ARBA" id="ARBA00022490"/>
    </source>
</evidence>
<evidence type="ECO:0000256" key="8">
    <source>
        <dbReference type="ARBA" id="ARBA00024069"/>
    </source>
</evidence>
<dbReference type="AlphaFoldDB" id="A0A448ZX24"/>
<dbReference type="SUPFAM" id="SSF53659">
    <property type="entry name" value="Isocitrate/Isopropylmalate dehydrogenase-like"/>
    <property type="match status" value="1"/>
</dbReference>
<evidence type="ECO:0000256" key="7">
    <source>
        <dbReference type="ARBA" id="ARBA00023264"/>
    </source>
</evidence>
<evidence type="ECO:0000256" key="9">
    <source>
        <dbReference type="ARBA" id="ARBA00046608"/>
    </source>
</evidence>
<keyword evidence="12" id="KW-1185">Reference proteome</keyword>
<dbReference type="GO" id="GO:0043811">
    <property type="term" value="F:phosphate:acyl-[acyl carrier protein] acyltransferase activity"/>
    <property type="evidence" value="ECO:0007669"/>
    <property type="project" value="UniProtKB-UniRule"/>
</dbReference>
<evidence type="ECO:0000313" key="11">
    <source>
        <dbReference type="EMBL" id="VEU55837.1"/>
    </source>
</evidence>
<evidence type="ECO:0000256" key="6">
    <source>
        <dbReference type="ARBA" id="ARBA00023209"/>
    </source>
</evidence>
<name>A0A448ZX24_METOS</name>
<keyword evidence="11" id="KW-0012">Acyltransferase</keyword>
<dbReference type="HAMAP" id="MF_00019">
    <property type="entry name" value="PlsX"/>
    <property type="match status" value="1"/>
</dbReference>
<dbReference type="PANTHER" id="PTHR30100">
    <property type="entry name" value="FATTY ACID/PHOSPHOLIPID SYNTHESIS PROTEIN PLSX"/>
    <property type="match status" value="1"/>
</dbReference>
<keyword evidence="4 10" id="KW-0808">Transferase</keyword>
<gene>
    <name evidence="10 11" type="primary">plsX</name>
    <name evidence="11" type="ORF">NCTC10112_00439</name>
</gene>
<comment type="subcellular location">
    <subcellularLocation>
        <location evidence="10">Cytoplasm</location>
    </subcellularLocation>
    <text evidence="10">Associated with the membrane possibly through PlsY.</text>
</comment>
<dbReference type="InterPro" id="IPR003664">
    <property type="entry name" value="FA_synthesis"/>
</dbReference>
<protein>
    <recommendedName>
        <fullName evidence="8 10">Phosphate acyltransferase</fullName>
        <ecNumber evidence="8 10">2.3.1.274</ecNumber>
    </recommendedName>
    <alternativeName>
        <fullName evidence="10">Acyl-ACP phosphotransacylase</fullName>
    </alternativeName>
    <alternativeName>
        <fullName evidence="10">Acyl-[acyl-carrier-protein]--phosphate acyltransferase</fullName>
    </alternativeName>
    <alternativeName>
        <fullName evidence="10">Phosphate-acyl-ACP acyltransferase</fullName>
    </alternativeName>
</protein>
<dbReference type="Gene3D" id="3.40.718.10">
    <property type="entry name" value="Isopropylmalate Dehydrogenase"/>
    <property type="match status" value="1"/>
</dbReference>
<keyword evidence="5 10" id="KW-0443">Lipid metabolism</keyword>
<dbReference type="GO" id="GO:0005737">
    <property type="term" value="C:cytoplasm"/>
    <property type="evidence" value="ECO:0007669"/>
    <property type="project" value="UniProtKB-SubCell"/>
</dbReference>
<evidence type="ECO:0000256" key="1">
    <source>
        <dbReference type="ARBA" id="ARBA00001232"/>
    </source>
</evidence>
<dbReference type="NCBIfam" id="TIGR00182">
    <property type="entry name" value="plsX"/>
    <property type="match status" value="1"/>
</dbReference>
<comment type="function">
    <text evidence="10">Catalyzes the reversible formation of acyl-phosphate (acyl-PO(4)) from acyl-[acyl-carrier-protein] (acyl-ACP). This enzyme utilizes acyl-ACP as fatty acyl donor, but not acyl-CoA.</text>
</comment>
<dbReference type="Pfam" id="PF02504">
    <property type="entry name" value="FA_synthesis"/>
    <property type="match status" value="1"/>
</dbReference>
<keyword evidence="2 10" id="KW-0963">Cytoplasm</keyword>
<dbReference type="OrthoDB" id="9806408at2"/>
<dbReference type="RefSeq" id="WP_022935816.1">
    <property type="nucleotide sequence ID" value="NZ_LR214940.1"/>
</dbReference>
<keyword evidence="7 10" id="KW-1208">Phospholipid metabolism</keyword>
<proteinExistence type="inferred from homology"/>
<dbReference type="GO" id="GO:0008654">
    <property type="term" value="P:phospholipid biosynthetic process"/>
    <property type="evidence" value="ECO:0007669"/>
    <property type="project" value="UniProtKB-KW"/>
</dbReference>
<organism evidence="11 12">
    <name type="scientific">Metamycoplasma orale</name>
    <name type="common">Mycoplasma orale</name>
    <dbReference type="NCBI Taxonomy" id="2121"/>
    <lineage>
        <taxon>Bacteria</taxon>
        <taxon>Bacillati</taxon>
        <taxon>Mycoplasmatota</taxon>
        <taxon>Mycoplasmoidales</taxon>
        <taxon>Metamycoplasmataceae</taxon>
        <taxon>Metamycoplasma</taxon>
    </lineage>
</organism>
<dbReference type="UniPathway" id="UPA00085"/>
<keyword evidence="6 10" id="KW-0594">Phospholipid biosynthesis</keyword>
<evidence type="ECO:0000256" key="5">
    <source>
        <dbReference type="ARBA" id="ARBA00023098"/>
    </source>
</evidence>
<dbReference type="GO" id="GO:0006633">
    <property type="term" value="P:fatty acid biosynthetic process"/>
    <property type="evidence" value="ECO:0007669"/>
    <property type="project" value="UniProtKB-UniRule"/>
</dbReference>
<dbReference type="EC" id="2.3.1.274" evidence="8 10"/>
<comment type="subunit">
    <text evidence="9 10">Homodimer. Probably interacts with PlsY.</text>
</comment>
<dbReference type="EMBL" id="LR214940">
    <property type="protein sequence ID" value="VEU55837.1"/>
    <property type="molecule type" value="Genomic_DNA"/>
</dbReference>
<sequence>MKNNTIVFDLLNNDNKEIEAIKAAYEFASKNSNYSLIIVGNQKTIEDNLPSKLNNIEIINSTNIVKKPSENIREILAHESSMLSAFDILKERNADAILSSGDSASFISMAALKVKRLENISRPAFMPVMPSLYLDSKILLLDAGANVEIKSNYLEEWAILADAFYKSIFKHEPRIGILNIGTEDYKGPLALREANESLKKNKNINYLGFIEPEDIIVGNADVVVSDGYAGNLFLKTLEETVINIGKVFKNIIMSKTKNKIAGLLLKKDLTKFKEKFDYRNVGGAYLIGLEKIIVKAHGRSDAQAFLGALNQIKFALENNLMENLRNDLEQKNKKEE</sequence>
<evidence type="ECO:0000256" key="4">
    <source>
        <dbReference type="ARBA" id="ARBA00022679"/>
    </source>
</evidence>
<dbReference type="InterPro" id="IPR012281">
    <property type="entry name" value="Phospholipid_synth_PlsX-like"/>
</dbReference>
<keyword evidence="3 10" id="KW-0444">Lipid biosynthesis</keyword>
<dbReference type="PANTHER" id="PTHR30100:SF1">
    <property type="entry name" value="PHOSPHATE ACYLTRANSFERASE"/>
    <property type="match status" value="1"/>
</dbReference>
<evidence type="ECO:0000313" key="12">
    <source>
        <dbReference type="Proteomes" id="UP000290482"/>
    </source>
</evidence>
<dbReference type="PIRSF" id="PIRSF002465">
    <property type="entry name" value="Phsphlp_syn_PlsX"/>
    <property type="match status" value="1"/>
</dbReference>
<accession>A0A448ZX24</accession>
<evidence type="ECO:0000256" key="10">
    <source>
        <dbReference type="HAMAP-Rule" id="MF_00019"/>
    </source>
</evidence>
<reference evidence="11 12" key="1">
    <citation type="submission" date="2019-01" db="EMBL/GenBank/DDBJ databases">
        <authorList>
            <consortium name="Pathogen Informatics"/>
        </authorList>
    </citation>
    <scope>NUCLEOTIDE SEQUENCE [LARGE SCALE GENOMIC DNA]</scope>
    <source>
        <strain evidence="11 12">NCTC10112</strain>
    </source>
</reference>
<dbReference type="KEGG" id="mob:NCTC10112_00439"/>
<dbReference type="Proteomes" id="UP000290482">
    <property type="component" value="Chromosome"/>
</dbReference>
<evidence type="ECO:0000256" key="3">
    <source>
        <dbReference type="ARBA" id="ARBA00022516"/>
    </source>
</evidence>
<comment type="catalytic activity">
    <reaction evidence="1 10">
        <text>a fatty acyl-[ACP] + phosphate = an acyl phosphate + holo-[ACP]</text>
        <dbReference type="Rhea" id="RHEA:42292"/>
        <dbReference type="Rhea" id="RHEA-COMP:9685"/>
        <dbReference type="Rhea" id="RHEA-COMP:14125"/>
        <dbReference type="ChEBI" id="CHEBI:43474"/>
        <dbReference type="ChEBI" id="CHEBI:59918"/>
        <dbReference type="ChEBI" id="CHEBI:64479"/>
        <dbReference type="ChEBI" id="CHEBI:138651"/>
        <dbReference type="EC" id="2.3.1.274"/>
    </reaction>
</comment>
<comment type="similarity">
    <text evidence="10">Belongs to the PlsX family.</text>
</comment>
<comment type="pathway">
    <text evidence="10">Lipid metabolism; phospholipid metabolism.</text>
</comment>